<evidence type="ECO:0000259" key="4">
    <source>
        <dbReference type="SMART" id="SM00421"/>
    </source>
</evidence>
<organism evidence="5 6">
    <name type="scientific">Chromobacterium vaccinii</name>
    <dbReference type="NCBI Taxonomy" id="1108595"/>
    <lineage>
        <taxon>Bacteria</taxon>
        <taxon>Pseudomonadati</taxon>
        <taxon>Pseudomonadota</taxon>
        <taxon>Betaproteobacteria</taxon>
        <taxon>Neisseriales</taxon>
        <taxon>Chromobacteriaceae</taxon>
        <taxon>Chromobacterium</taxon>
    </lineage>
</organism>
<dbReference type="InterPro" id="IPR036388">
    <property type="entry name" value="WH-like_DNA-bd_sf"/>
</dbReference>
<dbReference type="InterPro" id="IPR036693">
    <property type="entry name" value="TF_LuxR_autoind-bd_dom_sf"/>
</dbReference>
<dbReference type="Proteomes" id="UP000178776">
    <property type="component" value="Chromosome"/>
</dbReference>
<dbReference type="Pfam" id="PF03472">
    <property type="entry name" value="Autoind_bind"/>
    <property type="match status" value="1"/>
</dbReference>
<dbReference type="EMBL" id="CP017707">
    <property type="protein sequence ID" value="AOZ48894.1"/>
    <property type="molecule type" value="Genomic_DNA"/>
</dbReference>
<protein>
    <recommendedName>
        <fullName evidence="4">HTH luxR-type domain-containing protein</fullName>
    </recommendedName>
</protein>
<reference evidence="5 6" key="1">
    <citation type="submission" date="2016-10" db="EMBL/GenBank/DDBJ databases">
        <title>Chromobacterium muskegensis sp. nov., an insecticidal bacterium isolated from Sphagnum bogs.</title>
        <authorList>
            <person name="Sparks M.E."/>
            <person name="Blackburn M.B."/>
            <person name="Gundersen-Rindal D.E."/>
            <person name="Mitchell A."/>
            <person name="Farrar R."/>
            <person name="Kuhar D."/>
        </authorList>
    </citation>
    <scope>NUCLEOTIDE SEQUENCE [LARGE SCALE GENOMIC DNA]</scope>
    <source>
        <strain evidence="5 6">21-1</strain>
    </source>
</reference>
<dbReference type="SUPFAM" id="SSF75516">
    <property type="entry name" value="Pheromone-binding domain of LuxR-like quorum-sensing transcription factors"/>
    <property type="match status" value="1"/>
</dbReference>
<keyword evidence="2" id="KW-0238">DNA-binding</keyword>
<gene>
    <name evidence="5" type="ORF">BKX93_02040</name>
</gene>
<dbReference type="GO" id="GO:0006355">
    <property type="term" value="P:regulation of DNA-templated transcription"/>
    <property type="evidence" value="ECO:0007669"/>
    <property type="project" value="InterPro"/>
</dbReference>
<keyword evidence="3" id="KW-0804">Transcription</keyword>
<accession>A0A1D9LCI0</accession>
<evidence type="ECO:0000313" key="6">
    <source>
        <dbReference type="Proteomes" id="UP000178776"/>
    </source>
</evidence>
<dbReference type="InterPro" id="IPR016032">
    <property type="entry name" value="Sig_transdc_resp-reg_C-effctor"/>
</dbReference>
<dbReference type="GO" id="GO:0003677">
    <property type="term" value="F:DNA binding"/>
    <property type="evidence" value="ECO:0007669"/>
    <property type="project" value="UniProtKB-KW"/>
</dbReference>
<feature type="domain" description="HTH luxR-type" evidence="4">
    <location>
        <begin position="173"/>
        <end position="230"/>
    </location>
</feature>
<dbReference type="SUPFAM" id="SSF46894">
    <property type="entry name" value="C-terminal effector domain of the bipartite response regulators"/>
    <property type="match status" value="1"/>
</dbReference>
<dbReference type="Gene3D" id="3.30.450.80">
    <property type="entry name" value="Transcription factor LuxR-like, autoinducer-binding domain"/>
    <property type="match status" value="1"/>
</dbReference>
<dbReference type="GeneID" id="68839994"/>
<dbReference type="SMART" id="SM00421">
    <property type="entry name" value="HTH_LUXR"/>
    <property type="match status" value="1"/>
</dbReference>
<name>A0A1D9LCI0_9NEIS</name>
<dbReference type="InterPro" id="IPR000792">
    <property type="entry name" value="Tscrpt_reg_LuxR_C"/>
</dbReference>
<dbReference type="KEGG" id="cvc:BKX93_02040"/>
<dbReference type="RefSeq" id="WP_070978472.1">
    <property type="nucleotide sequence ID" value="NZ_CP017707.1"/>
</dbReference>
<proteinExistence type="predicted"/>
<evidence type="ECO:0000256" key="2">
    <source>
        <dbReference type="ARBA" id="ARBA00023125"/>
    </source>
</evidence>
<evidence type="ECO:0000256" key="1">
    <source>
        <dbReference type="ARBA" id="ARBA00023015"/>
    </source>
</evidence>
<dbReference type="AlphaFoldDB" id="A0A1D9LCI0"/>
<dbReference type="Gene3D" id="1.10.10.10">
    <property type="entry name" value="Winged helix-like DNA-binding domain superfamily/Winged helix DNA-binding domain"/>
    <property type="match status" value="1"/>
</dbReference>
<keyword evidence="1" id="KW-0805">Transcription regulation</keyword>
<evidence type="ECO:0000256" key="3">
    <source>
        <dbReference type="ARBA" id="ARBA00023163"/>
    </source>
</evidence>
<sequence>MQISQIGRLTEHLLALLETLVRVDDMEGLRQFVAAWNQLLPGGTRVILAAQRGGAMFALANVGWSEQWMAGYARSGAHERDPVWNGPQGKLLLWSRLLSVSSDPVRRKFIQAAANNNMLNGVSWVEQRGDVRLALSFAGVEVEQDPLSQQLIEALAPAVMDVALRLIYQQPDLSGLDKRDCHILQRMLDGLGDEDIAGEVGVSVRTVRDRINKIRGLHAARNRIDLVRRLFNISADLTAV</sequence>
<dbReference type="InterPro" id="IPR005143">
    <property type="entry name" value="TF_LuxR_autoind-bd_dom"/>
</dbReference>
<dbReference type="STRING" id="1108595.BKX93_02040"/>
<evidence type="ECO:0000313" key="5">
    <source>
        <dbReference type="EMBL" id="AOZ48894.1"/>
    </source>
</evidence>